<feature type="region of interest" description="Disordered" evidence="1">
    <location>
        <begin position="20"/>
        <end position="67"/>
    </location>
</feature>
<reference evidence="2" key="1">
    <citation type="submission" date="2023-03" db="EMBL/GenBank/DDBJ databases">
        <title>Actinorhabdospora filicis NBRC 111898.</title>
        <authorList>
            <person name="Ichikawa N."/>
            <person name="Sato H."/>
            <person name="Tonouchi N."/>
        </authorList>
    </citation>
    <scope>NUCLEOTIDE SEQUENCE</scope>
    <source>
        <strain evidence="2">NBRC 111898</strain>
    </source>
</reference>
<keyword evidence="3" id="KW-1185">Reference proteome</keyword>
<sequence>MKKHDRNTERLRAAIERLERGEGVERDLFEGEQTDRRRRQDPGTPDSPCPKPTRRRTQDANQAGCDA</sequence>
<organism evidence="2 3">
    <name type="scientific">Actinorhabdospora filicis</name>
    <dbReference type="NCBI Taxonomy" id="1785913"/>
    <lineage>
        <taxon>Bacteria</taxon>
        <taxon>Bacillati</taxon>
        <taxon>Actinomycetota</taxon>
        <taxon>Actinomycetes</taxon>
        <taxon>Micromonosporales</taxon>
        <taxon>Micromonosporaceae</taxon>
        <taxon>Actinorhabdospora</taxon>
    </lineage>
</organism>
<gene>
    <name evidence="2" type="ORF">Afil01_09090</name>
</gene>
<name>A0A9W6W1N7_9ACTN</name>
<evidence type="ECO:0000256" key="1">
    <source>
        <dbReference type="SAM" id="MobiDB-lite"/>
    </source>
</evidence>
<proteinExistence type="predicted"/>
<dbReference type="EMBL" id="BSTX01000001">
    <property type="protein sequence ID" value="GLZ76102.1"/>
    <property type="molecule type" value="Genomic_DNA"/>
</dbReference>
<dbReference type="Proteomes" id="UP001165079">
    <property type="component" value="Unassembled WGS sequence"/>
</dbReference>
<protein>
    <submittedName>
        <fullName evidence="2">Uncharacterized protein</fullName>
    </submittedName>
</protein>
<comment type="caution">
    <text evidence="2">The sequence shown here is derived from an EMBL/GenBank/DDBJ whole genome shotgun (WGS) entry which is preliminary data.</text>
</comment>
<dbReference type="AlphaFoldDB" id="A0A9W6W1N7"/>
<evidence type="ECO:0000313" key="2">
    <source>
        <dbReference type="EMBL" id="GLZ76102.1"/>
    </source>
</evidence>
<accession>A0A9W6W1N7</accession>
<evidence type="ECO:0000313" key="3">
    <source>
        <dbReference type="Proteomes" id="UP001165079"/>
    </source>
</evidence>
<feature type="compositionally biased region" description="Basic and acidic residues" evidence="1">
    <location>
        <begin position="20"/>
        <end position="41"/>
    </location>
</feature>